<sequence length="349" mass="39703">MKKPIIGVFLLTIVFGLLIFYAFPNLLDRQPTMMQASANESINQHPLEKQPIELLVDFDDSHVNQSHDESDDDTVISESENHEVDESISDEQLVEQLFNIMNEERQLQSMNEFDQLSHLSEAAEQKSADMRDHGYFDMESPNYGSASDIIKSHDVPYYSLAASLSAGVQDPERVFEQLNDGNFTTYLYDQDFTHVGIGYVSGGQYGHYWTIYFIDHPIEQDPNEMEQLVFDMVNEIREENGLSRLAPHEKLAEVARIKSEDMRDQNYVAHESPTYGAPYEMIEHYEIENNGSAENIAAGQKTAEEVVGGWMNSDGHRANILNENVTHLGVGYAQGGEQNSYWTQLFIIE</sequence>
<keyword evidence="5" id="KW-1185">Reference proteome</keyword>
<feature type="domain" description="SCP" evidence="3">
    <location>
        <begin position="99"/>
        <end position="213"/>
    </location>
</feature>
<reference evidence="4 5" key="1">
    <citation type="submission" date="2019-07" db="EMBL/GenBank/DDBJ databases">
        <title>Whole genome shotgun sequence of Alkalibacillus haloalkaliphilus NBRC 103110.</title>
        <authorList>
            <person name="Hosoyama A."/>
            <person name="Uohara A."/>
            <person name="Ohji S."/>
            <person name="Ichikawa N."/>
        </authorList>
    </citation>
    <scope>NUCLEOTIDE SEQUENCE [LARGE SCALE GENOMIC DNA]</scope>
    <source>
        <strain evidence="4 5">NBRC 103110</strain>
    </source>
</reference>
<dbReference type="SUPFAM" id="SSF55797">
    <property type="entry name" value="PR-1-like"/>
    <property type="match status" value="2"/>
</dbReference>
<dbReference type="EMBL" id="BJYA01000003">
    <property type="protein sequence ID" value="GEN45085.1"/>
    <property type="molecule type" value="Genomic_DNA"/>
</dbReference>
<dbReference type="Pfam" id="PF00188">
    <property type="entry name" value="CAP"/>
    <property type="match status" value="2"/>
</dbReference>
<dbReference type="InterPro" id="IPR035940">
    <property type="entry name" value="CAP_sf"/>
</dbReference>
<evidence type="ECO:0000313" key="5">
    <source>
        <dbReference type="Proteomes" id="UP000321440"/>
    </source>
</evidence>
<gene>
    <name evidence="4" type="ORF">AHA02nite_08610</name>
</gene>
<feature type="region of interest" description="Disordered" evidence="1">
    <location>
        <begin position="63"/>
        <end position="87"/>
    </location>
</feature>
<feature type="transmembrane region" description="Helical" evidence="2">
    <location>
        <begin position="6"/>
        <end position="27"/>
    </location>
</feature>
<accession>A0A511W205</accession>
<evidence type="ECO:0000256" key="2">
    <source>
        <dbReference type="SAM" id="Phobius"/>
    </source>
</evidence>
<dbReference type="RefSeq" id="WP_170235966.1">
    <property type="nucleotide sequence ID" value="NZ_BJYA01000003.1"/>
</dbReference>
<dbReference type="AlphaFoldDB" id="A0A511W205"/>
<organism evidence="4 5">
    <name type="scientific">Alkalibacillus haloalkaliphilus</name>
    <dbReference type="NCBI Taxonomy" id="94136"/>
    <lineage>
        <taxon>Bacteria</taxon>
        <taxon>Bacillati</taxon>
        <taxon>Bacillota</taxon>
        <taxon>Bacilli</taxon>
        <taxon>Bacillales</taxon>
        <taxon>Bacillaceae</taxon>
        <taxon>Alkalibacillus</taxon>
    </lineage>
</organism>
<dbReference type="CDD" id="cd05379">
    <property type="entry name" value="CAP_bacterial"/>
    <property type="match status" value="2"/>
</dbReference>
<name>A0A511W205_9BACI</name>
<dbReference type="Gene3D" id="3.40.33.10">
    <property type="entry name" value="CAP"/>
    <property type="match status" value="2"/>
</dbReference>
<dbReference type="InterPro" id="IPR014044">
    <property type="entry name" value="CAP_dom"/>
</dbReference>
<comment type="caution">
    <text evidence="4">The sequence shown here is derived from an EMBL/GenBank/DDBJ whole genome shotgun (WGS) entry which is preliminary data.</text>
</comment>
<evidence type="ECO:0000313" key="4">
    <source>
        <dbReference type="EMBL" id="GEN45085.1"/>
    </source>
</evidence>
<evidence type="ECO:0000259" key="3">
    <source>
        <dbReference type="Pfam" id="PF00188"/>
    </source>
</evidence>
<protein>
    <recommendedName>
        <fullName evidence="3">SCP domain-containing protein</fullName>
    </recommendedName>
</protein>
<proteinExistence type="predicted"/>
<keyword evidence="2" id="KW-0812">Transmembrane</keyword>
<keyword evidence="2" id="KW-0472">Membrane</keyword>
<dbReference type="PANTHER" id="PTHR31157">
    <property type="entry name" value="SCP DOMAIN-CONTAINING PROTEIN"/>
    <property type="match status" value="1"/>
</dbReference>
<dbReference type="PANTHER" id="PTHR31157:SF1">
    <property type="entry name" value="SCP DOMAIN-CONTAINING PROTEIN"/>
    <property type="match status" value="1"/>
</dbReference>
<feature type="domain" description="SCP" evidence="3">
    <location>
        <begin position="230"/>
        <end position="346"/>
    </location>
</feature>
<evidence type="ECO:0000256" key="1">
    <source>
        <dbReference type="SAM" id="MobiDB-lite"/>
    </source>
</evidence>
<dbReference type="Proteomes" id="UP000321440">
    <property type="component" value="Unassembled WGS sequence"/>
</dbReference>
<keyword evidence="2" id="KW-1133">Transmembrane helix</keyword>